<dbReference type="EMBL" id="JAJVCN010000004">
    <property type="protein sequence ID" value="MCE7010056.1"/>
    <property type="molecule type" value="Genomic_DNA"/>
</dbReference>
<sequence>MIGTDSADTPICGPCAGQSDRDYTCPRCGESGFAQTIGRCLRCEVGDRIHELLADADGVLRLDLQPFVTALATVDSPNAVLQWLRPGQPAAHLLEWIHAIDVPVTHDLLDCLPPGLAVHRLRQTLVHTGVLPERDEYLERLVPWLDNLLADQPATRAHLLRTYATWTVLRRARYRARSKQFTPGANNWARSRLRAALRLLCWIDEQGLELGSIRQDHIDQWLLTGRPESTYPAREFLHWARQRRLAGAVAIPKKRSRTTLAPITDDERWQQLRRCLHDNTLPTPVRAAGALVLLYGLPVSRVALLRCDDIHIDTDQCAWVHYGRHRLRLPPAVAAVVLAQRDQATTVSPVGRSHPGGVAWLFPGGFPGRPARDALYRGLRLHLHVHLRRARSAALAGLAAELPAAVLAQLLDININTALTWTRHTQADWTAYLAARRNTTDTKPCLTNKVGLIRGPAE</sequence>
<accession>A0ABS8ZQP7</accession>
<organism evidence="1 3">
    <name type="scientific">Kibdelosporangium philippinense</name>
    <dbReference type="NCBI Taxonomy" id="211113"/>
    <lineage>
        <taxon>Bacteria</taxon>
        <taxon>Bacillati</taxon>
        <taxon>Actinomycetota</taxon>
        <taxon>Actinomycetes</taxon>
        <taxon>Pseudonocardiales</taxon>
        <taxon>Pseudonocardiaceae</taxon>
        <taxon>Kibdelosporangium</taxon>
    </lineage>
</organism>
<dbReference type="EMBL" id="JAJVCN010000005">
    <property type="protein sequence ID" value="MCE7011693.1"/>
    <property type="molecule type" value="Genomic_DNA"/>
</dbReference>
<gene>
    <name evidence="1" type="ORF">LWC34_45720</name>
    <name evidence="2" type="ORF">LWC34_54110</name>
</gene>
<evidence type="ECO:0000313" key="1">
    <source>
        <dbReference type="EMBL" id="MCE7010056.1"/>
    </source>
</evidence>
<dbReference type="RefSeq" id="WP_233731534.1">
    <property type="nucleotide sequence ID" value="NZ_JAJVCN010000004.1"/>
</dbReference>
<evidence type="ECO:0008006" key="4">
    <source>
        <dbReference type="Google" id="ProtNLM"/>
    </source>
</evidence>
<keyword evidence="3" id="KW-1185">Reference proteome</keyword>
<reference evidence="1 3" key="1">
    <citation type="submission" date="2021-12" db="EMBL/GenBank/DDBJ databases">
        <title>Genome sequence of Kibdelosporangium philippinense ATCC 49844.</title>
        <authorList>
            <person name="Fedorov E.A."/>
            <person name="Omeragic M."/>
            <person name="Shalygina K.F."/>
            <person name="Maclea K.S."/>
        </authorList>
    </citation>
    <scope>NUCLEOTIDE SEQUENCE [LARGE SCALE GENOMIC DNA]</scope>
    <source>
        <strain evidence="1 3">ATCC 49844</strain>
    </source>
</reference>
<name>A0ABS8ZQP7_9PSEU</name>
<protein>
    <recommendedName>
        <fullName evidence="4">Site-specific recombinase XerD</fullName>
    </recommendedName>
</protein>
<dbReference type="Proteomes" id="UP001521150">
    <property type="component" value="Unassembled WGS sequence"/>
</dbReference>
<evidence type="ECO:0000313" key="2">
    <source>
        <dbReference type="EMBL" id="MCE7011693.1"/>
    </source>
</evidence>
<proteinExistence type="predicted"/>
<comment type="caution">
    <text evidence="1">The sequence shown here is derived from an EMBL/GenBank/DDBJ whole genome shotgun (WGS) entry which is preliminary data.</text>
</comment>
<evidence type="ECO:0000313" key="3">
    <source>
        <dbReference type="Proteomes" id="UP001521150"/>
    </source>
</evidence>